<dbReference type="PANTHER" id="PTHR35894:SF5">
    <property type="entry name" value="MU-LIKE PROPHAGE FLUMU DNA TRANSPOSITION PROTEIN B"/>
    <property type="match status" value="1"/>
</dbReference>
<dbReference type="AlphaFoldDB" id="A0A5E5A6Q5"/>
<dbReference type="PANTHER" id="PTHR35894">
    <property type="entry name" value="GENERAL SECRETION PATHWAY PROTEIN A-RELATED"/>
    <property type="match status" value="1"/>
</dbReference>
<dbReference type="Pfam" id="PF13401">
    <property type="entry name" value="AAA_22"/>
    <property type="match status" value="1"/>
</dbReference>
<dbReference type="OrthoDB" id="9797061at2"/>
<dbReference type="InterPro" id="IPR049945">
    <property type="entry name" value="AAA_22"/>
</dbReference>
<keyword evidence="3" id="KW-1185">Reference proteome</keyword>
<dbReference type="GO" id="GO:0016887">
    <property type="term" value="F:ATP hydrolysis activity"/>
    <property type="evidence" value="ECO:0007669"/>
    <property type="project" value="InterPro"/>
</dbReference>
<reference evidence="2 3" key="1">
    <citation type="submission" date="2019-08" db="EMBL/GenBank/DDBJ databases">
        <authorList>
            <person name="Peeters C."/>
        </authorList>
    </citation>
    <scope>NUCLEOTIDE SEQUENCE [LARGE SCALE GENOMIC DNA]</scope>
    <source>
        <strain evidence="2 3">LMG 31117</strain>
    </source>
</reference>
<name>A0A5E5A6Q5_9BURK</name>
<accession>A0A5E5A6Q5</accession>
<dbReference type="SUPFAM" id="SSF52540">
    <property type="entry name" value="P-loop containing nucleoside triphosphate hydrolases"/>
    <property type="match status" value="1"/>
</dbReference>
<dbReference type="InterPro" id="IPR027417">
    <property type="entry name" value="P-loop_NTPase"/>
</dbReference>
<evidence type="ECO:0000313" key="3">
    <source>
        <dbReference type="Proteomes" id="UP000383122"/>
    </source>
</evidence>
<feature type="domain" description="ORC1/DEAH AAA+ ATPase" evidence="1">
    <location>
        <begin position="40"/>
        <end position="154"/>
    </location>
</feature>
<organism evidence="2 3">
    <name type="scientific">Pandoraea anapnoica</name>
    <dbReference type="NCBI Taxonomy" id="2508301"/>
    <lineage>
        <taxon>Bacteria</taxon>
        <taxon>Pseudomonadati</taxon>
        <taxon>Pseudomonadota</taxon>
        <taxon>Betaproteobacteria</taxon>
        <taxon>Burkholderiales</taxon>
        <taxon>Burkholderiaceae</taxon>
        <taxon>Pandoraea</taxon>
    </lineage>
</organism>
<dbReference type="Proteomes" id="UP000383122">
    <property type="component" value="Unassembled WGS sequence"/>
</dbReference>
<sequence length="250" mass="27839">MTEIATTDKPTVNRIAQTQNIALCDMALERALTRSDSLPALVCLYGPSGFGKSFAAAYVANKRRARYVAAKSSTTKTHFLKSVMHEMGIQHEGRLTVPDMVDVVSEELAASGRPLIVDEFDHMVSRNLVELVRDIYESSQMPILMIGEEGLPSKLKRWERMHGRVLAWVPAQPGSIEDARKLARIYCPKVAVGEDLLRRLVDVAHGSVRRICTNLENIQESGLQLGAETMTLASWGDREFYTGEAPKRRV</sequence>
<evidence type="ECO:0000259" key="1">
    <source>
        <dbReference type="Pfam" id="PF13401"/>
    </source>
</evidence>
<gene>
    <name evidence="2" type="ORF">PAN31117_03048</name>
</gene>
<dbReference type="Gene3D" id="3.40.50.300">
    <property type="entry name" value="P-loop containing nucleotide triphosphate hydrolases"/>
    <property type="match status" value="1"/>
</dbReference>
<dbReference type="InterPro" id="IPR052026">
    <property type="entry name" value="ExeA_AAA_ATPase_DNA-bind"/>
</dbReference>
<evidence type="ECO:0000313" key="2">
    <source>
        <dbReference type="EMBL" id="VVE68747.1"/>
    </source>
</evidence>
<dbReference type="EMBL" id="CABPSP010000009">
    <property type="protein sequence ID" value="VVE68747.1"/>
    <property type="molecule type" value="Genomic_DNA"/>
</dbReference>
<protein>
    <recommendedName>
        <fullName evidence="1">ORC1/DEAH AAA+ ATPase domain-containing protein</fullName>
    </recommendedName>
</protein>
<dbReference type="RefSeq" id="WP_150738914.1">
    <property type="nucleotide sequence ID" value="NZ_CABPSP010000009.1"/>
</dbReference>
<proteinExistence type="predicted"/>